<feature type="domain" description="Rhamnogalacturonase A/B/Epimerase-like pectate lyase" evidence="1">
    <location>
        <begin position="138"/>
        <end position="194"/>
    </location>
</feature>
<dbReference type="AlphaFoldDB" id="A0A2C5YEL3"/>
<dbReference type="InterPro" id="IPR024535">
    <property type="entry name" value="RHGA/B-epi-like_pectate_lyase"/>
</dbReference>
<sequence>MESCHIGLDCSEFSSQASQGTGSIAILDSHFNNLHTSVVSVSQNSSTRPSIVLDNVLVENSPSIVRVVGGETLLAGSGSPATLNTWVSGFQVHGQQHGSKRAGFLTPGLEKPRQLLDGEGRWFWKAKPQYEDEEPIVATDHGVANDGQGDQSGGINRLLSSNVGALVFFPAGIYQVKETVHVPVGSRIVGSGWSQIMGTGARFEKEDEPEVVVRVGNKGDSGVVEISDMLFTVKGATAGAILMEWNVHQEEQGSASISL</sequence>
<dbReference type="OrthoDB" id="5103327at2759"/>
<dbReference type="InterPro" id="IPR011050">
    <property type="entry name" value="Pectin_lyase_fold/virulence"/>
</dbReference>
<evidence type="ECO:0000313" key="3">
    <source>
        <dbReference type="Proteomes" id="UP000224854"/>
    </source>
</evidence>
<name>A0A2C5YEL3_9HYPO</name>
<organism evidence="2 3">
    <name type="scientific">Ophiocordyceps australis</name>
    <dbReference type="NCBI Taxonomy" id="1399860"/>
    <lineage>
        <taxon>Eukaryota</taxon>
        <taxon>Fungi</taxon>
        <taxon>Dikarya</taxon>
        <taxon>Ascomycota</taxon>
        <taxon>Pezizomycotina</taxon>
        <taxon>Sordariomycetes</taxon>
        <taxon>Hypocreomycetidae</taxon>
        <taxon>Hypocreales</taxon>
        <taxon>Ophiocordycipitaceae</taxon>
        <taxon>Ophiocordyceps</taxon>
    </lineage>
</organism>
<keyword evidence="3" id="KW-1185">Reference proteome</keyword>
<gene>
    <name evidence="2" type="ORF">CDD82_976</name>
</gene>
<dbReference type="Gene3D" id="2.160.20.10">
    <property type="entry name" value="Single-stranded right-handed beta-helix, Pectin lyase-like"/>
    <property type="match status" value="2"/>
</dbReference>
<dbReference type="EMBL" id="NJEU01001261">
    <property type="protein sequence ID" value="PHH67945.1"/>
    <property type="molecule type" value="Genomic_DNA"/>
</dbReference>
<proteinExistence type="predicted"/>
<reference evidence="2 3" key="1">
    <citation type="submission" date="2017-06" db="EMBL/GenBank/DDBJ databases">
        <title>Ant-infecting Ophiocordyceps genomes reveal a high diversity of potential behavioral manipulation genes and a possible major role for enterotoxins.</title>
        <authorList>
            <person name="De Bekker C."/>
            <person name="Evans H.C."/>
            <person name="Brachmann A."/>
            <person name="Hughes D.P."/>
        </authorList>
    </citation>
    <scope>NUCLEOTIDE SEQUENCE [LARGE SCALE GENOMIC DNA]</scope>
    <source>
        <strain evidence="2 3">1348a</strain>
    </source>
</reference>
<dbReference type="Pfam" id="PF12708">
    <property type="entry name" value="Pect-lyase_RHGA_epim"/>
    <property type="match status" value="1"/>
</dbReference>
<dbReference type="Proteomes" id="UP000224854">
    <property type="component" value="Unassembled WGS sequence"/>
</dbReference>
<evidence type="ECO:0000313" key="2">
    <source>
        <dbReference type="EMBL" id="PHH67945.1"/>
    </source>
</evidence>
<dbReference type="InterPro" id="IPR012334">
    <property type="entry name" value="Pectin_lyas_fold"/>
</dbReference>
<accession>A0A2C5YEL3</accession>
<dbReference type="SUPFAM" id="SSF51126">
    <property type="entry name" value="Pectin lyase-like"/>
    <property type="match status" value="1"/>
</dbReference>
<protein>
    <recommendedName>
        <fullName evidence="1">Rhamnogalacturonase A/B/Epimerase-like pectate lyase domain-containing protein</fullName>
    </recommendedName>
</protein>
<evidence type="ECO:0000259" key="1">
    <source>
        <dbReference type="Pfam" id="PF12708"/>
    </source>
</evidence>
<comment type="caution">
    <text evidence="2">The sequence shown here is derived from an EMBL/GenBank/DDBJ whole genome shotgun (WGS) entry which is preliminary data.</text>
</comment>